<proteinExistence type="predicted"/>
<sequence>MPPKKSNWNFLQQAHRANLIREEDVDSGNYQGGLSTKRLDREDDDDRQEEDAMLSDLSSSDEDAPQIKVPLSKDEALAAVQRSKVLKGLSIHGQVRVAALLRRCSYQPGERLWSGQEGDEKRLVLIESGEAELWLPEGDGERFVGTCGPRKVLGGLFAVGSASRQIFSVRVPDLEEAKVLHAWEIDSRDLEQFESLFNASDLTAFRRRVLQDVRIQVIPYLQRQLACGGVFSHYSTLFIGQLVKDMDLRLFEPGQVIFKEKSLGRSLGILVSGSVDVIANGRKVFSKSNSGQEIGEAALFETGYRRHATTRCSQHGETLMFLATRDAFYACLAKFPEEKIKLAEQVRHRIAMTVMKEPFSMCDSAFLHLVCTECEVVQLAWPKAAIVPGQEEVMHLCYAGDLVVETESEQVTSRFAKKWEMFGLKAALGLHSGPADYKLMAGRQGCTLVRVTWKAVEQALMFFPDQLPQLLELAGLKEVPPNHPFKGKETLVWDIIQPLLCRVFCTLEIDAEFCASLAQNFQAAVYDAGCLIAPEGVANDAVLLLISGEVTWSRQGIVTFDALAPDYFDEFCLFAERHHAASLTAKSTAVIWRLHRSKLSHADTPGSRAAHAQTRAQHVPSTEACRRVEQMTEEMQELTQEIHGKLRSNMRNMKTWRRFNSEVLGLLSDNIFLRTFLPGQCIFSDGDTGEFIFILMRGRVEVQSQGKTSFLEEGVTFGEMVLFGQTHRSATITACCLCIINAVHKDLVSHALRAQPRKAFLVDHKKAKSQPSRVRGTEDKALRRTPKFFWQEAQEEVVDLAVTQAPSQRLMAPRQCQKRLERSFLLEARTPRLPPVETLLYKAPKVTEMKLRVAFQRLMPRHVLVASANMRGVREGYVHKAKQLGLDDSLPSVRVARATYTEPVKQSKRVKQARRRKLKPKRAETEDDLDDLTVVGGLQVLAASLLRLSSKPSIATLLDTNPHRPRMPPRAEPLRQKLPRLSRYAESLARSERAYGSRERSPQPEVLPASEEPDPGRDAENAALEERADAAALNLVVRRLAYESYEVRMARAQCLAILLSPMETSDALLQLEMHLHWDAESSGTVRSASVVEHDSPGQVSPSSSFVPSLAAEDLMSHALQSLFDL</sequence>
<gene>
    <name evidence="4" type="ORF">SCF082_LOCUS16923</name>
</gene>
<dbReference type="GO" id="GO:0016301">
    <property type="term" value="F:kinase activity"/>
    <property type="evidence" value="ECO:0007669"/>
    <property type="project" value="UniProtKB-KW"/>
</dbReference>
<keyword evidence="4" id="KW-0808">Transferase</keyword>
<feature type="domain" description="Cyclic nucleotide-binding" evidence="3">
    <location>
        <begin position="230"/>
        <end position="349"/>
    </location>
</feature>
<protein>
    <submittedName>
        <fullName evidence="4">cGMP-dependent protein kinase (TgPKG)</fullName>
    </submittedName>
</protein>
<dbReference type="SMART" id="SM00100">
    <property type="entry name" value="cNMP"/>
    <property type="match status" value="4"/>
</dbReference>
<feature type="compositionally biased region" description="Basic and acidic residues" evidence="2">
    <location>
        <begin position="989"/>
        <end position="1002"/>
    </location>
</feature>
<evidence type="ECO:0000259" key="3">
    <source>
        <dbReference type="PROSITE" id="PS50042"/>
    </source>
</evidence>
<dbReference type="Gene3D" id="2.60.120.10">
    <property type="entry name" value="Jelly Rolls"/>
    <property type="match status" value="4"/>
</dbReference>
<organism evidence="4 5">
    <name type="scientific">Durusdinium trenchii</name>
    <dbReference type="NCBI Taxonomy" id="1381693"/>
    <lineage>
        <taxon>Eukaryota</taxon>
        <taxon>Sar</taxon>
        <taxon>Alveolata</taxon>
        <taxon>Dinophyceae</taxon>
        <taxon>Suessiales</taxon>
        <taxon>Symbiodiniaceae</taxon>
        <taxon>Durusdinium</taxon>
    </lineage>
</organism>
<evidence type="ECO:0000256" key="2">
    <source>
        <dbReference type="SAM" id="MobiDB-lite"/>
    </source>
</evidence>
<reference evidence="4 5" key="1">
    <citation type="submission" date="2024-02" db="EMBL/GenBank/DDBJ databases">
        <authorList>
            <person name="Chen Y."/>
            <person name="Shah S."/>
            <person name="Dougan E. K."/>
            <person name="Thang M."/>
            <person name="Chan C."/>
        </authorList>
    </citation>
    <scope>NUCLEOTIDE SEQUENCE [LARGE SCALE GENOMIC DNA]</scope>
</reference>
<accession>A0ABP0KGJ5</accession>
<keyword evidence="4" id="KW-0418">Kinase</keyword>
<feature type="region of interest" description="Disordered" evidence="2">
    <location>
        <begin position="956"/>
        <end position="1018"/>
    </location>
</feature>
<feature type="compositionally biased region" description="Acidic residues" evidence="2">
    <location>
        <begin position="42"/>
        <end position="64"/>
    </location>
</feature>
<feature type="domain" description="Cyclic nucleotide-binding" evidence="3">
    <location>
        <begin position="517"/>
        <end position="599"/>
    </location>
</feature>
<evidence type="ECO:0000313" key="4">
    <source>
        <dbReference type="EMBL" id="CAK9025089.1"/>
    </source>
</evidence>
<evidence type="ECO:0000256" key="1">
    <source>
        <dbReference type="SAM" id="Coils"/>
    </source>
</evidence>
<dbReference type="PROSITE" id="PS50042">
    <property type="entry name" value="CNMP_BINDING_3"/>
    <property type="match status" value="3"/>
</dbReference>
<dbReference type="PANTHER" id="PTHR11635:SF152">
    <property type="entry name" value="CAMP-DEPENDENT PROTEIN KINASE TYPE I REGULATORY SUBUNIT-RELATED"/>
    <property type="match status" value="1"/>
</dbReference>
<dbReference type="InterPro" id="IPR018490">
    <property type="entry name" value="cNMP-bd_dom_sf"/>
</dbReference>
<feature type="compositionally biased region" description="Basic residues" evidence="2">
    <location>
        <begin position="906"/>
        <end position="920"/>
    </location>
</feature>
<dbReference type="InterPro" id="IPR050503">
    <property type="entry name" value="cAMP-dep_PK_reg_su-like"/>
</dbReference>
<keyword evidence="1" id="KW-0175">Coiled coil</keyword>
<dbReference type="SUPFAM" id="SSF51206">
    <property type="entry name" value="cAMP-binding domain-like"/>
    <property type="match status" value="4"/>
</dbReference>
<feature type="coiled-coil region" evidence="1">
    <location>
        <begin position="621"/>
        <end position="648"/>
    </location>
</feature>
<feature type="domain" description="Cyclic nucleotide-binding" evidence="3">
    <location>
        <begin position="655"/>
        <end position="734"/>
    </location>
</feature>
<keyword evidence="5" id="KW-1185">Reference proteome</keyword>
<evidence type="ECO:0000313" key="5">
    <source>
        <dbReference type="Proteomes" id="UP001642464"/>
    </source>
</evidence>
<dbReference type="CDD" id="cd00038">
    <property type="entry name" value="CAP_ED"/>
    <property type="match status" value="2"/>
</dbReference>
<dbReference type="Proteomes" id="UP001642464">
    <property type="component" value="Unassembled WGS sequence"/>
</dbReference>
<feature type="region of interest" description="Disordered" evidence="2">
    <location>
        <begin position="21"/>
        <end position="65"/>
    </location>
</feature>
<dbReference type="Pfam" id="PF00027">
    <property type="entry name" value="cNMP_binding"/>
    <property type="match status" value="2"/>
</dbReference>
<dbReference type="PANTHER" id="PTHR11635">
    <property type="entry name" value="CAMP-DEPENDENT PROTEIN KINASE REGULATORY CHAIN"/>
    <property type="match status" value="1"/>
</dbReference>
<name>A0ABP0KGJ5_9DINO</name>
<dbReference type="EMBL" id="CAXAMM010011112">
    <property type="protein sequence ID" value="CAK9025089.1"/>
    <property type="molecule type" value="Genomic_DNA"/>
</dbReference>
<dbReference type="InterPro" id="IPR014710">
    <property type="entry name" value="RmlC-like_jellyroll"/>
</dbReference>
<comment type="caution">
    <text evidence="4">The sequence shown here is derived from an EMBL/GenBank/DDBJ whole genome shotgun (WGS) entry which is preliminary data.</text>
</comment>
<dbReference type="InterPro" id="IPR000595">
    <property type="entry name" value="cNMP-bd_dom"/>
</dbReference>
<feature type="region of interest" description="Disordered" evidence="2">
    <location>
        <begin position="904"/>
        <end position="926"/>
    </location>
</feature>